<dbReference type="CDD" id="cd00093">
    <property type="entry name" value="HTH_XRE"/>
    <property type="match status" value="1"/>
</dbReference>
<dbReference type="Proteomes" id="UP000004508">
    <property type="component" value="Unassembled WGS sequence"/>
</dbReference>
<gene>
    <name evidence="2" type="ORF">Krac_6938</name>
</gene>
<comment type="caution">
    <text evidence="2">The sequence shown here is derived from an EMBL/GenBank/DDBJ whole genome shotgun (WGS) entry which is preliminary data.</text>
</comment>
<accession>D6TQ60</accession>
<dbReference type="SUPFAM" id="SSF47413">
    <property type="entry name" value="lambda repressor-like DNA-binding domains"/>
    <property type="match status" value="1"/>
</dbReference>
<reference evidence="2 3" key="1">
    <citation type="journal article" date="2011" name="Stand. Genomic Sci.">
        <title>Non-contiguous finished genome sequence and contextual data of the filamentous soil bacterium Ktedonobacter racemifer type strain (SOSP1-21).</title>
        <authorList>
            <person name="Chang Y.J."/>
            <person name="Land M."/>
            <person name="Hauser L."/>
            <person name="Chertkov O."/>
            <person name="Del Rio T.G."/>
            <person name="Nolan M."/>
            <person name="Copeland A."/>
            <person name="Tice H."/>
            <person name="Cheng J.F."/>
            <person name="Lucas S."/>
            <person name="Han C."/>
            <person name="Goodwin L."/>
            <person name="Pitluck S."/>
            <person name="Ivanova N."/>
            <person name="Ovchinikova G."/>
            <person name="Pati A."/>
            <person name="Chen A."/>
            <person name="Palaniappan K."/>
            <person name="Mavromatis K."/>
            <person name="Liolios K."/>
            <person name="Brettin T."/>
            <person name="Fiebig A."/>
            <person name="Rohde M."/>
            <person name="Abt B."/>
            <person name="Goker M."/>
            <person name="Detter J.C."/>
            <person name="Woyke T."/>
            <person name="Bristow J."/>
            <person name="Eisen J.A."/>
            <person name="Markowitz V."/>
            <person name="Hugenholtz P."/>
            <person name="Kyrpides N.C."/>
            <person name="Klenk H.P."/>
            <person name="Lapidus A."/>
        </authorList>
    </citation>
    <scope>NUCLEOTIDE SEQUENCE [LARGE SCALE GENOMIC DNA]</scope>
    <source>
        <strain evidence="3">DSM 44963</strain>
    </source>
</reference>
<dbReference type="InterPro" id="IPR010982">
    <property type="entry name" value="Lambda_DNA-bd_dom_sf"/>
</dbReference>
<feature type="domain" description="HTH cro/C1-type" evidence="1">
    <location>
        <begin position="12"/>
        <end position="67"/>
    </location>
</feature>
<sequence length="80" mass="8744">MGAKHTGWQLRVRETAEAQQLDREGLAARSGLPLETISPLWEDERADTSVATLAIIAKALHVPLLTLLQDAPEERSAEEA</sequence>
<dbReference type="STRING" id="485913.Krac_6938"/>
<dbReference type="InParanoid" id="D6TQ60"/>
<dbReference type="InterPro" id="IPR001387">
    <property type="entry name" value="Cro/C1-type_HTH"/>
</dbReference>
<protein>
    <submittedName>
        <fullName evidence="2">Transcriptional regulator, XRE family</fullName>
    </submittedName>
</protein>
<dbReference type="EMBL" id="ADVG01000002">
    <property type="protein sequence ID" value="EFH85708.1"/>
    <property type="molecule type" value="Genomic_DNA"/>
</dbReference>
<dbReference type="Gene3D" id="1.10.260.40">
    <property type="entry name" value="lambda repressor-like DNA-binding domains"/>
    <property type="match status" value="1"/>
</dbReference>
<proteinExistence type="predicted"/>
<name>D6TQ60_KTERA</name>
<dbReference type="PROSITE" id="PS50943">
    <property type="entry name" value="HTH_CROC1"/>
    <property type="match status" value="1"/>
</dbReference>
<keyword evidence="3" id="KW-1185">Reference proteome</keyword>
<evidence type="ECO:0000313" key="2">
    <source>
        <dbReference type="EMBL" id="EFH85708.1"/>
    </source>
</evidence>
<evidence type="ECO:0000313" key="3">
    <source>
        <dbReference type="Proteomes" id="UP000004508"/>
    </source>
</evidence>
<dbReference type="RefSeq" id="WP_007909406.1">
    <property type="nucleotide sequence ID" value="NZ_ADVG01000002.1"/>
</dbReference>
<dbReference type="AlphaFoldDB" id="D6TQ60"/>
<organism evidence="2 3">
    <name type="scientific">Ktedonobacter racemifer DSM 44963</name>
    <dbReference type="NCBI Taxonomy" id="485913"/>
    <lineage>
        <taxon>Bacteria</taxon>
        <taxon>Bacillati</taxon>
        <taxon>Chloroflexota</taxon>
        <taxon>Ktedonobacteria</taxon>
        <taxon>Ktedonobacterales</taxon>
        <taxon>Ktedonobacteraceae</taxon>
        <taxon>Ktedonobacter</taxon>
    </lineage>
</organism>
<evidence type="ECO:0000259" key="1">
    <source>
        <dbReference type="PROSITE" id="PS50943"/>
    </source>
</evidence>
<dbReference type="GO" id="GO:0003677">
    <property type="term" value="F:DNA binding"/>
    <property type="evidence" value="ECO:0007669"/>
    <property type="project" value="InterPro"/>
</dbReference>